<keyword evidence="2" id="KW-1185">Reference proteome</keyword>
<gene>
    <name evidence="1" type="ORF">FHU34_114776</name>
</gene>
<accession>A0A561W6D5</accession>
<dbReference type="Proteomes" id="UP000317685">
    <property type="component" value="Unassembled WGS sequence"/>
</dbReference>
<dbReference type="Gene3D" id="3.40.960.10">
    <property type="entry name" value="VSR Endonuclease"/>
    <property type="match status" value="1"/>
</dbReference>
<dbReference type="InterPro" id="IPR011335">
    <property type="entry name" value="Restrct_endonuc-II-like"/>
</dbReference>
<evidence type="ECO:0008006" key="3">
    <source>
        <dbReference type="Google" id="ProtNLM"/>
    </source>
</evidence>
<reference evidence="1 2" key="1">
    <citation type="submission" date="2019-06" db="EMBL/GenBank/DDBJ databases">
        <title>Sequencing the genomes of 1000 actinobacteria strains.</title>
        <authorList>
            <person name="Klenk H.-P."/>
        </authorList>
    </citation>
    <scope>NUCLEOTIDE SEQUENCE [LARGE SCALE GENOMIC DNA]</scope>
    <source>
        <strain evidence="1 2">DSM 45885</strain>
    </source>
</reference>
<organism evidence="1 2">
    <name type="scientific">Micromonospora taraxaci</name>
    <dbReference type="NCBI Taxonomy" id="1316803"/>
    <lineage>
        <taxon>Bacteria</taxon>
        <taxon>Bacillati</taxon>
        <taxon>Actinomycetota</taxon>
        <taxon>Actinomycetes</taxon>
        <taxon>Micromonosporales</taxon>
        <taxon>Micromonosporaceae</taxon>
        <taxon>Micromonospora</taxon>
    </lineage>
</organism>
<dbReference type="AlphaFoldDB" id="A0A561W6D5"/>
<comment type="caution">
    <text evidence="1">The sequence shown here is derived from an EMBL/GenBank/DDBJ whole genome shotgun (WGS) entry which is preliminary data.</text>
</comment>
<evidence type="ECO:0000313" key="1">
    <source>
        <dbReference type="EMBL" id="TWG19394.1"/>
    </source>
</evidence>
<evidence type="ECO:0000313" key="2">
    <source>
        <dbReference type="Proteomes" id="UP000317685"/>
    </source>
</evidence>
<name>A0A561W6D5_9ACTN</name>
<dbReference type="EMBL" id="VIWZ01000001">
    <property type="protein sequence ID" value="TWG19394.1"/>
    <property type="molecule type" value="Genomic_DNA"/>
</dbReference>
<dbReference type="SUPFAM" id="SSF52980">
    <property type="entry name" value="Restriction endonuclease-like"/>
    <property type="match status" value="1"/>
</dbReference>
<proteinExistence type="predicted"/>
<sequence length="227" mass="25673">MVAGRSAAALYDAPSVVSHEPLDVLVPTGQRFGPVKGLIVHRGEFAATDITLRHGIPLTTPTRTCRDLAQWLPTEEAVAIVDRLAHHRLVAIPELRASIRPRVGKRGWKRMTQVAELADAGAESAPESRLRVRIVLAGVPVPVTQFVVERDGRFVARLDLAWPRLKVAVEYDGLWHDDPEQFHRDRRRLNRLLGEDWLVLHVTAKRFREDFDGFLAELRQALRSRSR</sequence>
<protein>
    <recommendedName>
        <fullName evidence="3">Very-short-patch-repair endonuclease</fullName>
    </recommendedName>
</protein>